<dbReference type="GO" id="GO:0106274">
    <property type="term" value="F:NAD+-protein-arginine ADP-ribosyltransferase activity"/>
    <property type="evidence" value="ECO:0007669"/>
    <property type="project" value="UniProtKB-EC"/>
</dbReference>
<protein>
    <recommendedName>
        <fullName evidence="10">NAD(P)(+)--arginine ADP-ribosyltransferase</fullName>
        <ecNumber evidence="10">2.4.2.31</ecNumber>
    </recommendedName>
    <alternativeName>
        <fullName evidence="10">Mono(ADP-ribosyl)transferase</fullName>
    </alternativeName>
</protein>
<dbReference type="InterPro" id="IPR000768">
    <property type="entry name" value="ART"/>
</dbReference>
<evidence type="ECO:0000313" key="12">
    <source>
        <dbReference type="EMBL" id="KAE8300747.1"/>
    </source>
</evidence>
<keyword evidence="4" id="KW-0548">Nucleotidyltransferase</keyword>
<accession>A0A6G0JAW8</accession>
<comment type="catalytic activity">
    <reaction evidence="9 10">
        <text>L-arginyl-[protein] + NAD(+) = N(omega)-(ADP-D-ribosyl)-L-arginyl-[protein] + nicotinamide + H(+)</text>
        <dbReference type="Rhea" id="RHEA:19149"/>
        <dbReference type="Rhea" id="RHEA-COMP:10532"/>
        <dbReference type="Rhea" id="RHEA-COMP:15087"/>
        <dbReference type="ChEBI" id="CHEBI:15378"/>
        <dbReference type="ChEBI" id="CHEBI:17154"/>
        <dbReference type="ChEBI" id="CHEBI:29965"/>
        <dbReference type="ChEBI" id="CHEBI:57540"/>
        <dbReference type="ChEBI" id="CHEBI:142554"/>
        <dbReference type="EC" id="2.4.2.31"/>
    </reaction>
</comment>
<feature type="signal peptide" evidence="10">
    <location>
        <begin position="1"/>
        <end position="22"/>
    </location>
</feature>
<name>A0A6G0JAW8_LARCR</name>
<proteinExistence type="inferred from homology"/>
<dbReference type="PANTHER" id="PTHR10339:SF27">
    <property type="entry name" value="NAD(P)(+)--ARGININE ADP-RIBOSYLTRANSFERASE"/>
    <property type="match status" value="1"/>
</dbReference>
<dbReference type="OrthoDB" id="423533at2759"/>
<evidence type="ECO:0000256" key="8">
    <source>
        <dbReference type="ARBA" id="ARBA00023157"/>
    </source>
</evidence>
<keyword evidence="11" id="KW-0472">Membrane</keyword>
<evidence type="ECO:0000256" key="7">
    <source>
        <dbReference type="ARBA" id="ARBA00023027"/>
    </source>
</evidence>
<feature type="chain" id="PRO_5026370187" description="NAD(P)(+)--arginine ADP-ribosyltransferase" evidence="10">
    <location>
        <begin position="23"/>
        <end position="326"/>
    </location>
</feature>
<dbReference type="Proteomes" id="UP000424527">
    <property type="component" value="Unassembled WGS sequence"/>
</dbReference>
<keyword evidence="3 10" id="KW-0808">Transferase</keyword>
<dbReference type="KEGG" id="lco:104927123"/>
<evidence type="ECO:0000256" key="9">
    <source>
        <dbReference type="ARBA" id="ARBA00047597"/>
    </source>
</evidence>
<keyword evidence="8" id="KW-1015">Disulfide bond</keyword>
<evidence type="ECO:0000256" key="3">
    <source>
        <dbReference type="ARBA" id="ARBA00022679"/>
    </source>
</evidence>
<comment type="caution">
    <text evidence="12">The sequence shown here is derived from an EMBL/GenBank/DDBJ whole genome shotgun (WGS) entry which is preliminary data.</text>
</comment>
<evidence type="ECO:0000256" key="2">
    <source>
        <dbReference type="ARBA" id="ARBA00022676"/>
    </source>
</evidence>
<dbReference type="SUPFAM" id="SSF56399">
    <property type="entry name" value="ADP-ribosylation"/>
    <property type="match status" value="1"/>
</dbReference>
<evidence type="ECO:0000256" key="4">
    <source>
        <dbReference type="ARBA" id="ARBA00022695"/>
    </source>
</evidence>
<keyword evidence="13" id="KW-1185">Reference proteome</keyword>
<keyword evidence="2 10" id="KW-0328">Glycosyltransferase</keyword>
<dbReference type="InterPro" id="IPR050999">
    <property type="entry name" value="ADP-ribosyltransferase_ARG"/>
</dbReference>
<keyword evidence="6 10" id="KW-0521">NADP</keyword>
<organism evidence="12 13">
    <name type="scientific">Larimichthys crocea</name>
    <name type="common">Large yellow croaker</name>
    <name type="synonym">Pseudosciaena crocea</name>
    <dbReference type="NCBI Taxonomy" id="215358"/>
    <lineage>
        <taxon>Eukaryota</taxon>
        <taxon>Metazoa</taxon>
        <taxon>Chordata</taxon>
        <taxon>Craniata</taxon>
        <taxon>Vertebrata</taxon>
        <taxon>Euteleostomi</taxon>
        <taxon>Actinopterygii</taxon>
        <taxon>Neopterygii</taxon>
        <taxon>Teleostei</taxon>
        <taxon>Neoteleostei</taxon>
        <taxon>Acanthomorphata</taxon>
        <taxon>Eupercaria</taxon>
        <taxon>Sciaenidae</taxon>
        <taxon>Larimichthys</taxon>
    </lineage>
</organism>
<keyword evidence="5 10" id="KW-0732">Signal</keyword>
<dbReference type="Pfam" id="PF01129">
    <property type="entry name" value="ART"/>
    <property type="match status" value="1"/>
</dbReference>
<comment type="similarity">
    <text evidence="1 10">Belongs to the Arg-specific ADP-ribosyltransferase family.</text>
</comment>
<dbReference type="PROSITE" id="PS51996">
    <property type="entry name" value="TR_MART"/>
    <property type="match status" value="1"/>
</dbReference>
<gene>
    <name evidence="12" type="ORF">D5F01_LYC00894</name>
</gene>
<dbReference type="AlphaFoldDB" id="A0A6G0JAW8"/>
<dbReference type="EMBL" id="REGW02000001">
    <property type="protein sequence ID" value="KAE8300747.1"/>
    <property type="molecule type" value="Genomic_DNA"/>
</dbReference>
<evidence type="ECO:0000313" key="13">
    <source>
        <dbReference type="Proteomes" id="UP000424527"/>
    </source>
</evidence>
<evidence type="ECO:0000256" key="10">
    <source>
        <dbReference type="RuleBase" id="RU361228"/>
    </source>
</evidence>
<dbReference type="PRINTS" id="PR00970">
    <property type="entry name" value="RIBTRNSFRASE"/>
</dbReference>
<dbReference type="FunFam" id="3.90.176.10:FF:000001">
    <property type="entry name" value="NAD(P)(+)--arginine ADP-ribosyltransferase"/>
    <property type="match status" value="1"/>
</dbReference>
<dbReference type="EC" id="2.4.2.31" evidence="10"/>
<reference evidence="12 13" key="1">
    <citation type="submission" date="2019-07" db="EMBL/GenBank/DDBJ databases">
        <title>Chromosome genome assembly for large yellow croaker.</title>
        <authorList>
            <person name="Xiao S."/>
        </authorList>
    </citation>
    <scope>NUCLEOTIDE SEQUENCE [LARGE SCALE GENOMIC DNA]</scope>
    <source>
        <strain evidence="12">JMULYC20181020</strain>
        <tissue evidence="12">Muscle</tissue>
    </source>
</reference>
<keyword evidence="11" id="KW-0812">Transmembrane</keyword>
<evidence type="ECO:0000256" key="5">
    <source>
        <dbReference type="ARBA" id="ARBA00022729"/>
    </source>
</evidence>
<keyword evidence="11" id="KW-1133">Transmembrane helix</keyword>
<dbReference type="GO" id="GO:0016779">
    <property type="term" value="F:nucleotidyltransferase activity"/>
    <property type="evidence" value="ECO:0007669"/>
    <property type="project" value="UniProtKB-KW"/>
</dbReference>
<evidence type="ECO:0000256" key="11">
    <source>
        <dbReference type="SAM" id="Phobius"/>
    </source>
</evidence>
<keyword evidence="7 10" id="KW-0520">NAD</keyword>
<sequence length="326" mass="37370">MAVMAVMAAWAAVLMTYGVSFAKDSETGSDDVLPLDMAPNSVDDMYDGCKENMFEVQTEYLQDEKNKDMIFKNAWDEAEQHNRKLYGSNELKKEEIIAIYVYTLSGDELYADFNNAVRSQKSEYKTTFGYYALHFYLTSALQKLDEEQKAKGRECLTSYRGVDKKFSQDVSGKEFRFGSFTSSSAGYKIAIAFGRKSCFKIETCYGADISLYSKFPDEKEVLIPPYEVFKVIKIEKRSEEKSLPCEVVYEVQSTRKTLSNMNCALYTHIYMYIYIGVGVCLFVCVCLACYCIFFNKSSTCHLRSINFELFQITHTDSDMLIQNEMV</sequence>
<dbReference type="Gene3D" id="3.90.176.10">
    <property type="entry name" value="Toxin ADP-ribosyltransferase, Chain A, domain 1"/>
    <property type="match status" value="1"/>
</dbReference>
<dbReference type="GO" id="GO:0003950">
    <property type="term" value="F:NAD+ poly-ADP-ribosyltransferase activity"/>
    <property type="evidence" value="ECO:0007669"/>
    <property type="project" value="TreeGrafter"/>
</dbReference>
<evidence type="ECO:0000256" key="1">
    <source>
        <dbReference type="ARBA" id="ARBA00009558"/>
    </source>
</evidence>
<dbReference type="PANTHER" id="PTHR10339">
    <property type="entry name" value="ADP-RIBOSYLTRANSFERASE"/>
    <property type="match status" value="1"/>
</dbReference>
<feature type="transmembrane region" description="Helical" evidence="11">
    <location>
        <begin position="269"/>
        <end position="293"/>
    </location>
</feature>
<evidence type="ECO:0000256" key="6">
    <source>
        <dbReference type="ARBA" id="ARBA00022857"/>
    </source>
</evidence>